<dbReference type="Proteomes" id="UP000198701">
    <property type="component" value="Unassembled WGS sequence"/>
</dbReference>
<organism evidence="1 2">
    <name type="scientific">Cryobacterium psychrotolerans</name>
    <dbReference type="NCBI Taxonomy" id="386301"/>
    <lineage>
        <taxon>Bacteria</taxon>
        <taxon>Bacillati</taxon>
        <taxon>Actinomycetota</taxon>
        <taxon>Actinomycetes</taxon>
        <taxon>Micrococcales</taxon>
        <taxon>Microbacteriaceae</taxon>
        <taxon>Cryobacterium</taxon>
    </lineage>
</organism>
<dbReference type="InterPro" id="IPR015943">
    <property type="entry name" value="WD40/YVTN_repeat-like_dom_sf"/>
</dbReference>
<sequence length="313" mass="32008">MVTAGNKASIRNTPRFRAAVFTAVAVASTLTGCSVPTDRGQEPAAESGDAFGHVHGIGINPATGAAFAATHAGVFELPPLDADTVRAGDLEGPIAGRAQDTMGFTMSGDTMFGSGHPDPAEEPAVSPPNLGLITSSDNASTWETISLRGQTDFHDLAVAPDGNTTRIYGHDESAGTVSISRDGGSTWAAGATLALRDLSVDPTMPSTLYATTADGLAVSTDSAQTFTLVPGAPPLYLLDSLDEKAGGLIGVTVDGTVWVQSGSKPWTSTGTIEGETEALTYAATPMSRLVVASGRGIMASDDLGKTWRDVVLN</sequence>
<dbReference type="PROSITE" id="PS51257">
    <property type="entry name" value="PROKAR_LIPOPROTEIN"/>
    <property type="match status" value="1"/>
</dbReference>
<proteinExistence type="predicted"/>
<dbReference type="EMBL" id="FNFU01000010">
    <property type="protein sequence ID" value="SDK68537.1"/>
    <property type="molecule type" value="Genomic_DNA"/>
</dbReference>
<name>A0A1G9DXE0_9MICO</name>
<dbReference type="InterPro" id="IPR054817">
    <property type="entry name" value="Glycosyl_F510_1955-like"/>
</dbReference>
<protein>
    <recommendedName>
        <fullName evidence="3">Exo-alpha-sialidase</fullName>
    </recommendedName>
</protein>
<accession>A0A1G9DXE0</accession>
<reference evidence="1 2" key="1">
    <citation type="submission" date="2016-10" db="EMBL/GenBank/DDBJ databases">
        <authorList>
            <person name="de Groot N.N."/>
        </authorList>
    </citation>
    <scope>NUCLEOTIDE SEQUENCE [LARGE SCALE GENOMIC DNA]</scope>
    <source>
        <strain evidence="1 2">CGMCC 1.5382</strain>
    </source>
</reference>
<dbReference type="AlphaFoldDB" id="A0A1G9DXE0"/>
<dbReference type="STRING" id="386301.SAMN05216282_11079"/>
<dbReference type="NCBIfam" id="NF045728">
    <property type="entry name" value="glycosyl_F510_1955"/>
    <property type="match status" value="1"/>
</dbReference>
<keyword evidence="2" id="KW-1185">Reference proteome</keyword>
<evidence type="ECO:0000313" key="1">
    <source>
        <dbReference type="EMBL" id="SDK68537.1"/>
    </source>
</evidence>
<evidence type="ECO:0000313" key="2">
    <source>
        <dbReference type="Proteomes" id="UP000198701"/>
    </source>
</evidence>
<dbReference type="Gene3D" id="2.130.10.10">
    <property type="entry name" value="YVTN repeat-like/Quinoprotein amine dehydrogenase"/>
    <property type="match status" value="1"/>
</dbReference>
<dbReference type="SUPFAM" id="SSF110296">
    <property type="entry name" value="Oligoxyloglucan reducing end-specific cellobiohydrolase"/>
    <property type="match status" value="1"/>
</dbReference>
<gene>
    <name evidence="1" type="ORF">SAMN05216282_11079</name>
</gene>
<evidence type="ECO:0008006" key="3">
    <source>
        <dbReference type="Google" id="ProtNLM"/>
    </source>
</evidence>